<keyword evidence="3" id="KW-1185">Reference proteome</keyword>
<dbReference type="InterPro" id="IPR015943">
    <property type="entry name" value="WD40/YVTN_repeat-like_dom_sf"/>
</dbReference>
<evidence type="ECO:0008006" key="4">
    <source>
        <dbReference type="Google" id="ProtNLM"/>
    </source>
</evidence>
<dbReference type="EMBL" id="FNAI01000001">
    <property type="protein sequence ID" value="SDD22944.1"/>
    <property type="molecule type" value="Genomic_DNA"/>
</dbReference>
<dbReference type="InterPro" id="IPR031815">
    <property type="entry name" value="DUF5074"/>
</dbReference>
<keyword evidence="1" id="KW-0732">Signal</keyword>
<organism evidence="2 3">
    <name type="scientific">Mucilaginibacter pineti</name>
    <dbReference type="NCBI Taxonomy" id="1391627"/>
    <lineage>
        <taxon>Bacteria</taxon>
        <taxon>Pseudomonadati</taxon>
        <taxon>Bacteroidota</taxon>
        <taxon>Sphingobacteriia</taxon>
        <taxon>Sphingobacteriales</taxon>
        <taxon>Sphingobacteriaceae</taxon>
        <taxon>Mucilaginibacter</taxon>
    </lineage>
</organism>
<protein>
    <recommendedName>
        <fullName evidence="4">DUF5074 domain-containing protein</fullName>
    </recommendedName>
</protein>
<dbReference type="Proteomes" id="UP000199072">
    <property type="component" value="Unassembled WGS sequence"/>
</dbReference>
<name>A0A1G6T264_9SPHI</name>
<accession>A0A1G6T264</accession>
<evidence type="ECO:0000313" key="2">
    <source>
        <dbReference type="EMBL" id="SDD22944.1"/>
    </source>
</evidence>
<dbReference type="PROSITE" id="PS51257">
    <property type="entry name" value="PROKAR_LIPOPROTEIN"/>
    <property type="match status" value="1"/>
</dbReference>
<dbReference type="STRING" id="1391627.SAMN05216464_101142"/>
<proteinExistence type="predicted"/>
<feature type="signal peptide" evidence="1">
    <location>
        <begin position="1"/>
        <end position="27"/>
    </location>
</feature>
<dbReference type="OrthoDB" id="1041092at2"/>
<reference evidence="2 3" key="1">
    <citation type="submission" date="2016-10" db="EMBL/GenBank/DDBJ databases">
        <authorList>
            <person name="de Groot N.N."/>
        </authorList>
    </citation>
    <scope>NUCLEOTIDE SEQUENCE [LARGE SCALE GENOMIC DNA]</scope>
    <source>
        <strain evidence="2 3">47C3B</strain>
    </source>
</reference>
<evidence type="ECO:0000313" key="3">
    <source>
        <dbReference type="Proteomes" id="UP000199072"/>
    </source>
</evidence>
<evidence type="ECO:0000256" key="1">
    <source>
        <dbReference type="SAM" id="SignalP"/>
    </source>
</evidence>
<dbReference type="RefSeq" id="WP_091142545.1">
    <property type="nucleotide sequence ID" value="NZ_FNAI01000001.1"/>
</dbReference>
<dbReference type="SUPFAM" id="SSF82171">
    <property type="entry name" value="DPP6 N-terminal domain-like"/>
    <property type="match status" value="1"/>
</dbReference>
<dbReference type="AlphaFoldDB" id="A0A1G6T264"/>
<dbReference type="Pfam" id="PF16819">
    <property type="entry name" value="DUF5074"/>
    <property type="match status" value="1"/>
</dbReference>
<feature type="chain" id="PRO_5011746649" description="DUF5074 domain-containing protein" evidence="1">
    <location>
        <begin position="28"/>
        <end position="366"/>
    </location>
</feature>
<gene>
    <name evidence="2" type="ORF">SAMN05216464_101142</name>
</gene>
<sequence length="366" mass="39588">MKRSITLKFLPYLLPVLLLATISSCKKDENNKLIVTAGKYENGFFILNEGSYQTLNGNVSYFDYGTGKLTDSAFTKENPDKSFAPNTTSLESGTIFNHKIYLLVKGGGPLVVTDELTLKETGRIAASMDNDWRSFIALDNNNGLVSTAKGIYPLNLSTLALGTKIAGVDGEVGDMIKAGNYIFVLSQTDGVVILKADFSIAKKIADLDVAFAKGKDGSIWAAGSNQLVSIDPVTLTVKNIAVPFVINGSWGAWHTGSITASTTDDAIFLAKNEQYNGGTEIYKYTATNAASFTTPFIKIPDGKEMYGQGISYNAKLNQLIVTTVKSGYGENFKVNDLYFYDTATGAQKADVAYTGLYFPAMPLFHQ</sequence>
<dbReference type="Gene3D" id="2.130.10.10">
    <property type="entry name" value="YVTN repeat-like/Quinoprotein amine dehydrogenase"/>
    <property type="match status" value="1"/>
</dbReference>